<comment type="caution">
    <text evidence="11">The sequence shown here is derived from an EMBL/GenBank/DDBJ whole genome shotgun (WGS) entry which is preliminary data.</text>
</comment>
<evidence type="ECO:0000256" key="9">
    <source>
        <dbReference type="ARBA" id="ARBA00023136"/>
    </source>
</evidence>
<dbReference type="Pfam" id="PF00005">
    <property type="entry name" value="ABC_tran"/>
    <property type="match status" value="2"/>
</dbReference>
<evidence type="ECO:0000256" key="7">
    <source>
        <dbReference type="ARBA" id="ARBA00022840"/>
    </source>
</evidence>
<dbReference type="PROSITE" id="PS00211">
    <property type="entry name" value="ABC_TRANSPORTER_1"/>
    <property type="match status" value="1"/>
</dbReference>
<keyword evidence="4 11" id="KW-0762">Sugar transport</keyword>
<dbReference type="RefSeq" id="WP_183806807.1">
    <property type="nucleotide sequence ID" value="NZ_JACIEE010000007.1"/>
</dbReference>
<dbReference type="AlphaFoldDB" id="A0A7W6GKE8"/>
<organism evidence="11 12">
    <name type="scientific">Mycoplana azooxidifex</name>
    <dbReference type="NCBI Taxonomy" id="1636188"/>
    <lineage>
        <taxon>Bacteria</taxon>
        <taxon>Pseudomonadati</taxon>
        <taxon>Pseudomonadota</taxon>
        <taxon>Alphaproteobacteria</taxon>
        <taxon>Hyphomicrobiales</taxon>
        <taxon>Rhizobiaceae</taxon>
        <taxon>Mycoplana</taxon>
    </lineage>
</organism>
<evidence type="ECO:0000256" key="6">
    <source>
        <dbReference type="ARBA" id="ARBA00022741"/>
    </source>
</evidence>
<dbReference type="PROSITE" id="PS50893">
    <property type="entry name" value="ABC_TRANSPORTER_2"/>
    <property type="match status" value="2"/>
</dbReference>
<dbReference type="GO" id="GO:0016887">
    <property type="term" value="F:ATP hydrolysis activity"/>
    <property type="evidence" value="ECO:0007669"/>
    <property type="project" value="InterPro"/>
</dbReference>
<dbReference type="InterPro" id="IPR017871">
    <property type="entry name" value="ABC_transporter-like_CS"/>
</dbReference>
<keyword evidence="12" id="KW-1185">Reference proteome</keyword>
<evidence type="ECO:0000256" key="1">
    <source>
        <dbReference type="ARBA" id="ARBA00005417"/>
    </source>
</evidence>
<evidence type="ECO:0000259" key="10">
    <source>
        <dbReference type="PROSITE" id="PS50893"/>
    </source>
</evidence>
<dbReference type="PANTHER" id="PTHR43790:SF3">
    <property type="entry name" value="D-ALLOSE IMPORT ATP-BINDING PROTEIN ALSA-RELATED"/>
    <property type="match status" value="1"/>
</dbReference>
<dbReference type="CDD" id="cd03216">
    <property type="entry name" value="ABC_Carb_Monos_I"/>
    <property type="match status" value="1"/>
</dbReference>
<feature type="domain" description="ABC transporter" evidence="10">
    <location>
        <begin position="270"/>
        <end position="513"/>
    </location>
</feature>
<evidence type="ECO:0000256" key="2">
    <source>
        <dbReference type="ARBA" id="ARBA00022448"/>
    </source>
</evidence>
<dbReference type="InterPro" id="IPR027417">
    <property type="entry name" value="P-loop_NTPase"/>
</dbReference>
<dbReference type="InterPro" id="IPR003439">
    <property type="entry name" value="ABC_transporter-like_ATP-bd"/>
</dbReference>
<evidence type="ECO:0000313" key="12">
    <source>
        <dbReference type="Proteomes" id="UP000574761"/>
    </source>
</evidence>
<keyword evidence="3" id="KW-1003">Cell membrane</keyword>
<evidence type="ECO:0000313" key="11">
    <source>
        <dbReference type="EMBL" id="MBB3978575.1"/>
    </source>
</evidence>
<keyword evidence="5" id="KW-0677">Repeat</keyword>
<dbReference type="EMBL" id="JACIEE010000007">
    <property type="protein sequence ID" value="MBB3978575.1"/>
    <property type="molecule type" value="Genomic_DNA"/>
</dbReference>
<evidence type="ECO:0000256" key="5">
    <source>
        <dbReference type="ARBA" id="ARBA00022737"/>
    </source>
</evidence>
<dbReference type="InterPro" id="IPR050107">
    <property type="entry name" value="ABC_carbohydrate_import_ATPase"/>
</dbReference>
<protein>
    <submittedName>
        <fullName evidence="11">Simple sugar transport system ATP-binding protein</fullName>
    </submittedName>
</protein>
<keyword evidence="6" id="KW-0547">Nucleotide-binding</keyword>
<dbReference type="SUPFAM" id="SSF52540">
    <property type="entry name" value="P-loop containing nucleoside triphosphate hydrolases"/>
    <property type="match status" value="2"/>
</dbReference>
<proteinExistence type="inferred from homology"/>
<evidence type="ECO:0000256" key="8">
    <source>
        <dbReference type="ARBA" id="ARBA00022967"/>
    </source>
</evidence>
<reference evidence="11 12" key="1">
    <citation type="submission" date="2020-08" db="EMBL/GenBank/DDBJ databases">
        <title>Genomic Encyclopedia of Type Strains, Phase IV (KMG-IV): sequencing the most valuable type-strain genomes for metagenomic binning, comparative biology and taxonomic classification.</title>
        <authorList>
            <person name="Goeker M."/>
        </authorList>
    </citation>
    <scope>NUCLEOTIDE SEQUENCE [LARGE SCALE GENOMIC DNA]</scope>
    <source>
        <strain evidence="11 12">DSM 100211</strain>
    </source>
</reference>
<dbReference type="GO" id="GO:0005524">
    <property type="term" value="F:ATP binding"/>
    <property type="evidence" value="ECO:0007669"/>
    <property type="project" value="UniProtKB-KW"/>
</dbReference>
<sequence length="513" mass="54840">MTGQTMKHEATDAITDVGSGTDFALRVENVSKSYGAFYALRSVSLNIRRGSIHGLLGENGAGKSTLVGIISGQRTPSSGAIYLDGKEVANADVRAMEEAGVFLVTQEPMIIDHISAAENLMLGIWPSSGGFVRWGRLKADAARMLKGSGIDPDVNAGRLNAVARRKLNILRAMFSGGKVIILDEPTAALTVPDRRQLFDFMRQLKNDGVTFIFISHYNDEILEICDAVSVLRDGSLAGGSEDVASLTSEQLSELVLGRGLVLFQRERRTFASEPVAVSLRNVVAHHVDLDELDIRRGEIVGFTGLPGAGAKELARAIFGLNAARSGTIGFAGDAGQSLPRHPQAAFDRGIAYLSDDRRKDGVVGHLSIAENIALSSLGRRASFGFVQRGQEASLCDGYFASMGIRAPNAEAVVNTLSGGNQQKVCLGRVLATEPRLLILDEPTRGIDVGVKQDVLRIIDGLSKTGVSVIIVSTDTDELVRAVDRVCVFRHGAIHEAVTGDDIATENLRRLAQA</sequence>
<keyword evidence="9" id="KW-0472">Membrane</keyword>
<evidence type="ECO:0000256" key="3">
    <source>
        <dbReference type="ARBA" id="ARBA00022475"/>
    </source>
</evidence>
<accession>A0A7W6GKE8</accession>
<keyword evidence="8" id="KW-1278">Translocase</keyword>
<keyword evidence="7 11" id="KW-0067">ATP-binding</keyword>
<dbReference type="PANTHER" id="PTHR43790">
    <property type="entry name" value="CARBOHYDRATE TRANSPORT ATP-BINDING PROTEIN MG119-RELATED"/>
    <property type="match status" value="1"/>
</dbReference>
<dbReference type="InterPro" id="IPR003593">
    <property type="entry name" value="AAA+_ATPase"/>
</dbReference>
<keyword evidence="2" id="KW-0813">Transport</keyword>
<name>A0A7W6GKE8_9HYPH</name>
<dbReference type="Gene3D" id="3.40.50.300">
    <property type="entry name" value="P-loop containing nucleotide triphosphate hydrolases"/>
    <property type="match status" value="2"/>
</dbReference>
<feature type="domain" description="ABC transporter" evidence="10">
    <location>
        <begin position="25"/>
        <end position="258"/>
    </location>
</feature>
<comment type="similarity">
    <text evidence="1">Belongs to the ABC transporter superfamily.</text>
</comment>
<dbReference type="Proteomes" id="UP000574761">
    <property type="component" value="Unassembled WGS sequence"/>
</dbReference>
<evidence type="ECO:0000256" key="4">
    <source>
        <dbReference type="ARBA" id="ARBA00022597"/>
    </source>
</evidence>
<dbReference type="SMART" id="SM00382">
    <property type="entry name" value="AAA"/>
    <property type="match status" value="2"/>
</dbReference>
<dbReference type="CDD" id="cd03215">
    <property type="entry name" value="ABC_Carb_Monos_II"/>
    <property type="match status" value="1"/>
</dbReference>
<gene>
    <name evidence="11" type="ORF">GGQ64_003809</name>
</gene>